<dbReference type="GO" id="GO:0005524">
    <property type="term" value="F:ATP binding"/>
    <property type="evidence" value="ECO:0007669"/>
    <property type="project" value="UniProtKB-KW"/>
</dbReference>
<dbReference type="SMART" id="SM00382">
    <property type="entry name" value="AAA"/>
    <property type="match status" value="1"/>
</dbReference>
<accession>A0A212K4P3</accession>
<dbReference type="InterPro" id="IPR032823">
    <property type="entry name" value="BCA_ABC_TP_C"/>
</dbReference>
<dbReference type="SUPFAM" id="SSF52540">
    <property type="entry name" value="P-loop containing nucleoside triphosphate hydrolases"/>
    <property type="match status" value="1"/>
</dbReference>
<gene>
    <name evidence="5" type="primary">livG</name>
    <name evidence="5" type="ORF">KL86DPRO_20686</name>
</gene>
<keyword evidence="3" id="KW-0067">ATP-binding</keyword>
<evidence type="ECO:0000259" key="4">
    <source>
        <dbReference type="PROSITE" id="PS50893"/>
    </source>
</evidence>
<protein>
    <submittedName>
        <fullName evidence="5">Putative branched-chain amino acid transport protein (ATP binding protein) livG-like protein</fullName>
        <ecNumber evidence="5">3.6.3.-</ecNumber>
    </submittedName>
</protein>
<dbReference type="InterPro" id="IPR051120">
    <property type="entry name" value="ABC_AA/LPS_Transport"/>
</dbReference>
<sequence length="243" mass="26717">MSELRIESISKHFAGVSAVNNVSFTLEQGSIMGLIGPNGAGKSTVFRMVTGVHRADAGHIFFEGKEITGLPPYTICQRGIAMTSQTTLPFMKMSVLQSTMVGSYLHCPKAADAKKDAFAILEYLQLDGQWNKLVADCNIADRKKAELARALATRPRLLLLDELMAGLNPQEVDMILQKIREIRDDKGITILFVEHLMQAVMSISEKVVVLDHGELIAMGTPAEVSRNEQVITAYLGKNYHAEN</sequence>
<dbReference type="InterPro" id="IPR027417">
    <property type="entry name" value="P-loop_NTPase"/>
</dbReference>
<dbReference type="GO" id="GO:0016887">
    <property type="term" value="F:ATP hydrolysis activity"/>
    <property type="evidence" value="ECO:0007669"/>
    <property type="project" value="InterPro"/>
</dbReference>
<dbReference type="EMBL" id="FLUQ01000002">
    <property type="protein sequence ID" value="SBW06588.1"/>
    <property type="molecule type" value="Genomic_DNA"/>
</dbReference>
<dbReference type="PANTHER" id="PTHR45772">
    <property type="entry name" value="CONSERVED COMPONENT OF ABC TRANSPORTER FOR NATURAL AMINO ACIDS-RELATED"/>
    <property type="match status" value="1"/>
</dbReference>
<dbReference type="CDD" id="cd03219">
    <property type="entry name" value="ABC_Mj1267_LivG_branched"/>
    <property type="match status" value="1"/>
</dbReference>
<keyword evidence="1" id="KW-0813">Transport</keyword>
<evidence type="ECO:0000256" key="1">
    <source>
        <dbReference type="ARBA" id="ARBA00022448"/>
    </source>
</evidence>
<evidence type="ECO:0000313" key="5">
    <source>
        <dbReference type="EMBL" id="SBW06588.1"/>
    </source>
</evidence>
<dbReference type="InterPro" id="IPR003593">
    <property type="entry name" value="AAA+_ATPase"/>
</dbReference>
<dbReference type="GO" id="GO:0005886">
    <property type="term" value="C:plasma membrane"/>
    <property type="evidence" value="ECO:0007669"/>
    <property type="project" value="TreeGrafter"/>
</dbReference>
<dbReference type="EC" id="3.6.3.-" evidence="5"/>
<dbReference type="AlphaFoldDB" id="A0A212K4P3"/>
<dbReference type="PROSITE" id="PS50893">
    <property type="entry name" value="ABC_TRANSPORTER_2"/>
    <property type="match status" value="1"/>
</dbReference>
<proteinExistence type="predicted"/>
<dbReference type="Gene3D" id="3.40.50.300">
    <property type="entry name" value="P-loop containing nucleotide triphosphate hydrolases"/>
    <property type="match status" value="1"/>
</dbReference>
<name>A0A212K4P3_9DELT</name>
<dbReference type="Pfam" id="PF12399">
    <property type="entry name" value="BCA_ABC_TP_C"/>
    <property type="match status" value="1"/>
</dbReference>
<evidence type="ECO:0000256" key="3">
    <source>
        <dbReference type="ARBA" id="ARBA00022840"/>
    </source>
</evidence>
<dbReference type="InterPro" id="IPR003439">
    <property type="entry name" value="ABC_transporter-like_ATP-bd"/>
</dbReference>
<feature type="domain" description="ABC transporter" evidence="4">
    <location>
        <begin position="4"/>
        <end position="237"/>
    </location>
</feature>
<keyword evidence="2" id="KW-0547">Nucleotide-binding</keyword>
<organism evidence="5">
    <name type="scientific">uncultured delta proteobacterium</name>
    <dbReference type="NCBI Taxonomy" id="34034"/>
    <lineage>
        <taxon>Bacteria</taxon>
        <taxon>Deltaproteobacteria</taxon>
        <taxon>environmental samples</taxon>
    </lineage>
</organism>
<evidence type="ECO:0000256" key="2">
    <source>
        <dbReference type="ARBA" id="ARBA00022741"/>
    </source>
</evidence>
<keyword evidence="5" id="KW-0378">Hydrolase</keyword>
<dbReference type="Pfam" id="PF00005">
    <property type="entry name" value="ABC_tran"/>
    <property type="match status" value="1"/>
</dbReference>
<reference evidence="5" key="1">
    <citation type="submission" date="2016-04" db="EMBL/GenBank/DDBJ databases">
        <authorList>
            <person name="Evans L.H."/>
            <person name="Alamgir A."/>
            <person name="Owens N."/>
            <person name="Weber N.D."/>
            <person name="Virtaneva K."/>
            <person name="Barbian K."/>
            <person name="Babar A."/>
            <person name="Rosenke K."/>
        </authorList>
    </citation>
    <scope>NUCLEOTIDE SEQUENCE</scope>
    <source>
        <strain evidence="5">86</strain>
    </source>
</reference>